<organism evidence="2 3">
    <name type="scientific">Glutamicibacter ardleyensis</name>
    <dbReference type="NCBI Taxonomy" id="225894"/>
    <lineage>
        <taxon>Bacteria</taxon>
        <taxon>Bacillati</taxon>
        <taxon>Actinomycetota</taxon>
        <taxon>Actinomycetes</taxon>
        <taxon>Micrococcales</taxon>
        <taxon>Micrococcaceae</taxon>
        <taxon>Glutamicibacter</taxon>
    </lineage>
</organism>
<comment type="caution">
    <text evidence="2">The sequence shown here is derived from an EMBL/GenBank/DDBJ whole genome shotgun (WGS) entry which is preliminary data.</text>
</comment>
<protein>
    <recommendedName>
        <fullName evidence="4">DNA topoisomerase (ATP-hydrolyzing)</fullName>
    </recommendedName>
</protein>
<evidence type="ECO:0000313" key="2">
    <source>
        <dbReference type="EMBL" id="GGJ51833.1"/>
    </source>
</evidence>
<dbReference type="Proteomes" id="UP000606115">
    <property type="component" value="Unassembled WGS sequence"/>
</dbReference>
<reference evidence="3" key="1">
    <citation type="journal article" date="2019" name="Int. J. Syst. Evol. Microbiol.">
        <title>The Global Catalogue of Microorganisms (GCM) 10K type strain sequencing project: providing services to taxonomists for standard genome sequencing and annotation.</title>
        <authorList>
            <consortium name="The Broad Institute Genomics Platform"/>
            <consortium name="The Broad Institute Genome Sequencing Center for Infectious Disease"/>
            <person name="Wu L."/>
            <person name="Ma J."/>
        </authorList>
    </citation>
    <scope>NUCLEOTIDE SEQUENCE [LARGE SCALE GENOMIC DNA]</scope>
    <source>
        <strain evidence="3">CGMCC 1.3685</strain>
    </source>
</reference>
<proteinExistence type="predicted"/>
<gene>
    <name evidence="2" type="ORF">GCM10007173_08040</name>
</gene>
<evidence type="ECO:0008006" key="4">
    <source>
        <dbReference type="Google" id="ProtNLM"/>
    </source>
</evidence>
<evidence type="ECO:0000313" key="3">
    <source>
        <dbReference type="Proteomes" id="UP000606115"/>
    </source>
</evidence>
<dbReference type="Gene3D" id="1.10.268.10">
    <property type="entry name" value="Topoisomerase, domain 3"/>
    <property type="match status" value="1"/>
</dbReference>
<name>A0ABQ2DEN9_9MICC</name>
<dbReference type="EMBL" id="BMKX01000001">
    <property type="protein sequence ID" value="GGJ51833.1"/>
    <property type="molecule type" value="Genomic_DNA"/>
</dbReference>
<dbReference type="SUPFAM" id="SSF56719">
    <property type="entry name" value="Type II DNA topoisomerase"/>
    <property type="match status" value="1"/>
</dbReference>
<dbReference type="RefSeq" id="WP_188683880.1">
    <property type="nucleotide sequence ID" value="NZ_BMKX01000001.1"/>
</dbReference>
<keyword evidence="3" id="KW-1185">Reference proteome</keyword>
<dbReference type="InterPro" id="IPR013757">
    <property type="entry name" value="Topo_IIA_A_a_sf"/>
</dbReference>
<sequence length="91" mass="10233">MHSQRRESLEASARILRAILRGIDHREEVFACIKDAPSTDAAAVAVHKLLGVSEDEARAILDMQVRRFSDAEREKFTAHIALLHAELDSLR</sequence>
<comment type="catalytic activity">
    <reaction evidence="1">
        <text>ATP-dependent breakage, passage and rejoining of double-stranded DNA.</text>
        <dbReference type="EC" id="5.6.2.2"/>
    </reaction>
</comment>
<evidence type="ECO:0000256" key="1">
    <source>
        <dbReference type="ARBA" id="ARBA00000185"/>
    </source>
</evidence>
<accession>A0ABQ2DEN9</accession>
<dbReference type="GeneID" id="303303196"/>
<dbReference type="InterPro" id="IPR013760">
    <property type="entry name" value="Topo_IIA-like_dom_sf"/>
</dbReference>